<feature type="transmembrane region" description="Helical" evidence="6">
    <location>
        <begin position="16"/>
        <end position="33"/>
    </location>
</feature>
<keyword evidence="4 6" id="KW-1133">Transmembrane helix</keyword>
<keyword evidence="3 6" id="KW-0812">Transmembrane</keyword>
<sequence length="353" mass="40540">MAQEKNFLDLQAKFNWKRLLILLLFAVGIYFLIPKLVGAQQALKLILHIDKYSLLLAIIAEIISYSGAAWLLGIILYRLGYKIRFWDRFRIGSIAAFAIHFFPLGTFGEGAVDFYFLRKRKVEAGSILLMLILRIIITYTAFLLVFLIGLVLVPTVPYLPFSPRVISLVLAFLVIGGVFYLYYLYQNKEKFRKTWGKFIRFVDFFLSKFRGRYISPEKETEIFDDIYRGIGLFGKKKRFSILAVIAGIIYWLGDLTCFFFVFLSFGYQIHWSVLVFGYGISSLFGMLSFIPGGLGVVEGSMGLIYSGLGVPSGLALMSILVFRFFSFWIWIPFGLYSFVSLTREKSRIGERKI</sequence>
<protein>
    <recommendedName>
        <fullName evidence="9">Flippase-like domain-containing protein</fullName>
    </recommendedName>
</protein>
<evidence type="ECO:0000256" key="5">
    <source>
        <dbReference type="ARBA" id="ARBA00023136"/>
    </source>
</evidence>
<accession>A0A1F5DMU0</accession>
<evidence type="ECO:0000313" key="8">
    <source>
        <dbReference type="Proteomes" id="UP000178764"/>
    </source>
</evidence>
<dbReference type="PANTHER" id="PTHR39087">
    <property type="entry name" value="UPF0104 MEMBRANE PROTEIN MJ1595"/>
    <property type="match status" value="1"/>
</dbReference>
<organism evidence="7 8">
    <name type="scientific">Candidatus Berkelbacteria bacterium RBG_13_40_8</name>
    <dbReference type="NCBI Taxonomy" id="1797467"/>
    <lineage>
        <taxon>Bacteria</taxon>
        <taxon>Candidatus Berkelbacteria</taxon>
    </lineage>
</organism>
<evidence type="ECO:0000256" key="2">
    <source>
        <dbReference type="ARBA" id="ARBA00022475"/>
    </source>
</evidence>
<dbReference type="GO" id="GO:0005886">
    <property type="term" value="C:plasma membrane"/>
    <property type="evidence" value="ECO:0007669"/>
    <property type="project" value="UniProtKB-SubCell"/>
</dbReference>
<evidence type="ECO:0000256" key="6">
    <source>
        <dbReference type="SAM" id="Phobius"/>
    </source>
</evidence>
<proteinExistence type="predicted"/>
<feature type="transmembrane region" description="Helical" evidence="6">
    <location>
        <begin position="327"/>
        <end position="343"/>
    </location>
</feature>
<evidence type="ECO:0008006" key="9">
    <source>
        <dbReference type="Google" id="ProtNLM"/>
    </source>
</evidence>
<gene>
    <name evidence="7" type="ORF">A2V71_01270</name>
</gene>
<dbReference type="NCBIfam" id="TIGR00374">
    <property type="entry name" value="flippase-like domain"/>
    <property type="match status" value="1"/>
</dbReference>
<feature type="transmembrane region" description="Helical" evidence="6">
    <location>
        <begin position="165"/>
        <end position="185"/>
    </location>
</feature>
<evidence type="ECO:0000256" key="3">
    <source>
        <dbReference type="ARBA" id="ARBA00022692"/>
    </source>
</evidence>
<feature type="transmembrane region" description="Helical" evidence="6">
    <location>
        <begin position="91"/>
        <end position="116"/>
    </location>
</feature>
<name>A0A1F5DMU0_9BACT</name>
<evidence type="ECO:0000256" key="4">
    <source>
        <dbReference type="ARBA" id="ARBA00022989"/>
    </source>
</evidence>
<feature type="transmembrane region" description="Helical" evidence="6">
    <location>
        <begin position="54"/>
        <end position="79"/>
    </location>
</feature>
<dbReference type="EMBL" id="MEZT01000022">
    <property type="protein sequence ID" value="OGD56336.1"/>
    <property type="molecule type" value="Genomic_DNA"/>
</dbReference>
<dbReference type="Pfam" id="PF03706">
    <property type="entry name" value="LPG_synthase_TM"/>
    <property type="match status" value="1"/>
</dbReference>
<keyword evidence="2" id="KW-1003">Cell membrane</keyword>
<comment type="caution">
    <text evidence="7">The sequence shown here is derived from an EMBL/GenBank/DDBJ whole genome shotgun (WGS) entry which is preliminary data.</text>
</comment>
<feature type="transmembrane region" description="Helical" evidence="6">
    <location>
        <begin position="239"/>
        <end position="263"/>
    </location>
</feature>
<keyword evidence="5 6" id="KW-0472">Membrane</keyword>
<dbReference type="AlphaFoldDB" id="A0A1F5DMU0"/>
<comment type="subcellular location">
    <subcellularLocation>
        <location evidence="1">Cell membrane</location>
        <topology evidence="1">Multi-pass membrane protein</topology>
    </subcellularLocation>
</comment>
<dbReference type="PANTHER" id="PTHR39087:SF2">
    <property type="entry name" value="UPF0104 MEMBRANE PROTEIN MJ1595"/>
    <property type="match status" value="1"/>
</dbReference>
<feature type="transmembrane region" description="Helical" evidence="6">
    <location>
        <begin position="128"/>
        <end position="153"/>
    </location>
</feature>
<feature type="transmembrane region" description="Helical" evidence="6">
    <location>
        <begin position="269"/>
        <end position="290"/>
    </location>
</feature>
<dbReference type="Proteomes" id="UP000178764">
    <property type="component" value="Unassembled WGS sequence"/>
</dbReference>
<evidence type="ECO:0000256" key="1">
    <source>
        <dbReference type="ARBA" id="ARBA00004651"/>
    </source>
</evidence>
<reference evidence="7 8" key="1">
    <citation type="journal article" date="2016" name="Nat. Commun.">
        <title>Thousands of microbial genomes shed light on interconnected biogeochemical processes in an aquifer system.</title>
        <authorList>
            <person name="Anantharaman K."/>
            <person name="Brown C.T."/>
            <person name="Hug L.A."/>
            <person name="Sharon I."/>
            <person name="Castelle C.J."/>
            <person name="Probst A.J."/>
            <person name="Thomas B.C."/>
            <person name="Singh A."/>
            <person name="Wilkins M.J."/>
            <person name="Karaoz U."/>
            <person name="Brodie E.L."/>
            <person name="Williams K.H."/>
            <person name="Hubbard S.S."/>
            <person name="Banfield J.F."/>
        </authorList>
    </citation>
    <scope>NUCLEOTIDE SEQUENCE [LARGE SCALE GENOMIC DNA]</scope>
</reference>
<evidence type="ECO:0000313" key="7">
    <source>
        <dbReference type="EMBL" id="OGD56336.1"/>
    </source>
</evidence>
<dbReference type="InterPro" id="IPR022791">
    <property type="entry name" value="L-PG_synthase/AglD"/>
</dbReference>